<keyword evidence="6" id="KW-0812">Transmembrane</keyword>
<dbReference type="SUPFAM" id="SSF53850">
    <property type="entry name" value="Periplasmic binding protein-like II"/>
    <property type="match status" value="1"/>
</dbReference>
<evidence type="ECO:0000256" key="5">
    <source>
        <dbReference type="ARBA" id="ARBA00023288"/>
    </source>
</evidence>
<evidence type="ECO:0000256" key="1">
    <source>
        <dbReference type="ARBA" id="ARBA00022475"/>
    </source>
</evidence>
<dbReference type="AlphaFoldDB" id="A0A1Y2A5V8"/>
<dbReference type="InterPro" id="IPR006059">
    <property type="entry name" value="SBP"/>
</dbReference>
<evidence type="ECO:0000256" key="3">
    <source>
        <dbReference type="ARBA" id="ARBA00023136"/>
    </source>
</evidence>
<sequence>MFTSYYTILLFIFFIEIGIVYSVVINAIAFTQNGGGTLYSPIINEFNQLSKDQNLDISIKLNLLSSGNSTTSSVNYEELLDSIFKRKSKKYDLIFYDNIYTSKFEPYLLDLNNLLPEEHIKMYIPGVITQIGYHNNKLVGFPITIDYTVIYCNDYFLNKYNKTIPKTWDELIDTGQYILNEEKKMNNTEFVVFNGYLDDSEQGTCSIYEFIYSCRDSKESKFPELTNQTTINALKKLKEIKNKISSDEIFKSGLNFLFKKLNEDKNFLFLKFWYLHNKNYTIIPLPGIKEGISGSVLGGHNLGISIYSDSNIRDYLIKVFMFITSKNMQRKYMVKRGFYSPISSLYDEDEVCKEVNCEFFKSIQLIARPTNKIKDYDLYSSKFRNYIYDYLYGDKKAEDVLKIVNEITQTHYLSLKTDETHIGLIIFIITVILSVVILTSSGLLLITQYKLYFNFTSIDLWFIIIIGLFICLLPIYMDFGPIYLIKCYLRFYFNLFGRFLIYVPILIQLLINIPEKDIFLFLLFDVLTFLI</sequence>
<keyword evidence="4" id="KW-0564">Palmitate</keyword>
<dbReference type="EMBL" id="MCOG01000323">
    <property type="protein sequence ID" value="ORY17888.1"/>
    <property type="molecule type" value="Genomic_DNA"/>
</dbReference>
<feature type="transmembrane region" description="Helical" evidence="6">
    <location>
        <begin position="6"/>
        <end position="30"/>
    </location>
</feature>
<keyword evidence="3 6" id="KW-0472">Membrane</keyword>
<evidence type="ECO:0000256" key="6">
    <source>
        <dbReference type="SAM" id="Phobius"/>
    </source>
</evidence>
<keyword evidence="1" id="KW-1003">Cell membrane</keyword>
<dbReference type="PANTHER" id="PTHR43649">
    <property type="entry name" value="ARABINOSE-BINDING PROTEIN-RELATED"/>
    <property type="match status" value="1"/>
</dbReference>
<dbReference type="OrthoDB" id="5574009at2759"/>
<dbReference type="Gene3D" id="3.40.190.10">
    <property type="entry name" value="Periplasmic binding protein-like II"/>
    <property type="match status" value="2"/>
</dbReference>
<organism evidence="7 8">
    <name type="scientific">Neocallimastix californiae</name>
    <dbReference type="NCBI Taxonomy" id="1754190"/>
    <lineage>
        <taxon>Eukaryota</taxon>
        <taxon>Fungi</taxon>
        <taxon>Fungi incertae sedis</taxon>
        <taxon>Chytridiomycota</taxon>
        <taxon>Chytridiomycota incertae sedis</taxon>
        <taxon>Neocallimastigomycetes</taxon>
        <taxon>Neocallimastigales</taxon>
        <taxon>Neocallimastigaceae</taxon>
        <taxon>Neocallimastix</taxon>
    </lineage>
</organism>
<keyword evidence="8" id="KW-1185">Reference proteome</keyword>
<keyword evidence="5" id="KW-0449">Lipoprotein</keyword>
<gene>
    <name evidence="7" type="ORF">LY90DRAFT_677274</name>
</gene>
<name>A0A1Y2A5V8_9FUNG</name>
<protein>
    <submittedName>
        <fullName evidence="7">Periplasmic binding protein-like II</fullName>
    </submittedName>
</protein>
<feature type="transmembrane region" description="Helical" evidence="6">
    <location>
        <begin position="491"/>
        <end position="511"/>
    </location>
</feature>
<evidence type="ECO:0000256" key="2">
    <source>
        <dbReference type="ARBA" id="ARBA00022729"/>
    </source>
</evidence>
<dbReference type="InterPro" id="IPR050490">
    <property type="entry name" value="Bact_solute-bd_prot1"/>
</dbReference>
<dbReference type="Proteomes" id="UP000193920">
    <property type="component" value="Unassembled WGS sequence"/>
</dbReference>
<accession>A0A1Y2A5V8</accession>
<evidence type="ECO:0000256" key="4">
    <source>
        <dbReference type="ARBA" id="ARBA00023139"/>
    </source>
</evidence>
<feature type="transmembrane region" description="Helical" evidence="6">
    <location>
        <begin position="422"/>
        <end position="446"/>
    </location>
</feature>
<keyword evidence="6" id="KW-1133">Transmembrane helix</keyword>
<feature type="transmembrane region" description="Helical" evidence="6">
    <location>
        <begin position="458"/>
        <end position="479"/>
    </location>
</feature>
<dbReference type="Pfam" id="PF13416">
    <property type="entry name" value="SBP_bac_8"/>
    <property type="match status" value="1"/>
</dbReference>
<reference evidence="7 8" key="1">
    <citation type="submission" date="2016-08" db="EMBL/GenBank/DDBJ databases">
        <title>A Parts List for Fungal Cellulosomes Revealed by Comparative Genomics.</title>
        <authorList>
            <consortium name="DOE Joint Genome Institute"/>
            <person name="Haitjema C.H."/>
            <person name="Gilmore S.P."/>
            <person name="Henske J.K."/>
            <person name="Solomon K.V."/>
            <person name="De Groot R."/>
            <person name="Kuo A."/>
            <person name="Mondo S.J."/>
            <person name="Salamov A.A."/>
            <person name="Labutti K."/>
            <person name="Zhao Z."/>
            <person name="Chiniquy J."/>
            <person name="Barry K."/>
            <person name="Brewer H.M."/>
            <person name="Purvine S.O."/>
            <person name="Wright A.T."/>
            <person name="Boxma B."/>
            <person name="Van Alen T."/>
            <person name="Hackstein J.H."/>
            <person name="Baker S.E."/>
            <person name="Grigoriev I.V."/>
            <person name="O'Malley M.A."/>
        </authorList>
    </citation>
    <scope>NUCLEOTIDE SEQUENCE [LARGE SCALE GENOMIC DNA]</scope>
    <source>
        <strain evidence="7 8">G1</strain>
    </source>
</reference>
<dbReference type="PANTHER" id="PTHR43649:SF33">
    <property type="entry name" value="POLYGALACTURONAN_RHAMNOGALACTURONAN-BINDING PROTEIN YTCQ"/>
    <property type="match status" value="1"/>
</dbReference>
<proteinExistence type="predicted"/>
<evidence type="ECO:0000313" key="8">
    <source>
        <dbReference type="Proteomes" id="UP000193920"/>
    </source>
</evidence>
<comment type="caution">
    <text evidence="7">The sequence shown here is derived from an EMBL/GenBank/DDBJ whole genome shotgun (WGS) entry which is preliminary data.</text>
</comment>
<keyword evidence="2" id="KW-0732">Signal</keyword>
<evidence type="ECO:0000313" key="7">
    <source>
        <dbReference type="EMBL" id="ORY17888.1"/>
    </source>
</evidence>